<dbReference type="PANTHER" id="PTHR43108">
    <property type="entry name" value="N-ACETYLGLUCOSAMINE-6-SULFATASE FAMILY MEMBER"/>
    <property type="match status" value="1"/>
</dbReference>
<evidence type="ECO:0000259" key="1">
    <source>
        <dbReference type="Pfam" id="PF00884"/>
    </source>
</evidence>
<name>A0ABP8K235_9BACT</name>
<sequence length="475" mass="54141">MARSKQSLLYAFLVLATATGLSPQAGRQRQAATPPNIIFLLADDQRWDALGVAGNTIIQTPYMDQLARDGFYFRRSYVTTPICAISRASILSGQYASRHGIVDFSTPFSAAALAQTYPVLLRQAGYRTGFIGKYGVGDDMPVREYDYWKGFKGQGNYAARDDEGNPIHLTDLMGRQMDEFLVTNPAGKPFCLSVSFKAPHAQDAANPEFPYADRFEALYQGITLQRPEAADDRYYRQFPDWFRHNDQNESRIRWSRRFATDSMFQQTVKAYCRLITGIDEVVGRLRQTLRERGLADNTVLVYTSDNGFYEGEYGFADKWYGHELSIRVPLMIYDPRRPQWHGRVTDKYTLNIDIAPTLLTLAGVAIPDRMQGRSLTQLMDSRNDGPAGTPWRTEFFFEHLFNTPAVFIPQSEGVLRNDQKYVRYFNLKQAGDSYEEVYDLRSDPKELNNLATKPPGKHLRKTLLPAFDRLKKAAK</sequence>
<dbReference type="SUPFAM" id="SSF53649">
    <property type="entry name" value="Alkaline phosphatase-like"/>
    <property type="match status" value="1"/>
</dbReference>
<reference evidence="3" key="1">
    <citation type="journal article" date="2019" name="Int. J. Syst. Evol. Microbiol.">
        <title>The Global Catalogue of Microorganisms (GCM) 10K type strain sequencing project: providing services to taxonomists for standard genome sequencing and annotation.</title>
        <authorList>
            <consortium name="The Broad Institute Genomics Platform"/>
            <consortium name="The Broad Institute Genome Sequencing Center for Infectious Disease"/>
            <person name="Wu L."/>
            <person name="Ma J."/>
        </authorList>
    </citation>
    <scope>NUCLEOTIDE SEQUENCE [LARGE SCALE GENOMIC DNA]</scope>
    <source>
        <strain evidence="3">JCM 17925</strain>
    </source>
</reference>
<evidence type="ECO:0000313" key="3">
    <source>
        <dbReference type="Proteomes" id="UP001500936"/>
    </source>
</evidence>
<dbReference type="InterPro" id="IPR000917">
    <property type="entry name" value="Sulfatase_N"/>
</dbReference>
<feature type="domain" description="Sulfatase N-terminal" evidence="1">
    <location>
        <begin position="35"/>
        <end position="364"/>
    </location>
</feature>
<dbReference type="CDD" id="cd16031">
    <property type="entry name" value="G6S_like"/>
    <property type="match status" value="1"/>
</dbReference>
<protein>
    <submittedName>
        <fullName evidence="2">Sulfatase</fullName>
    </submittedName>
</protein>
<dbReference type="Pfam" id="PF00884">
    <property type="entry name" value="Sulfatase"/>
    <property type="match status" value="1"/>
</dbReference>
<comment type="caution">
    <text evidence="2">The sequence shown here is derived from an EMBL/GenBank/DDBJ whole genome shotgun (WGS) entry which is preliminary data.</text>
</comment>
<evidence type="ECO:0000313" key="2">
    <source>
        <dbReference type="EMBL" id="GAA4399539.1"/>
    </source>
</evidence>
<dbReference type="PANTHER" id="PTHR43108:SF6">
    <property type="entry name" value="N-SULPHOGLUCOSAMINE SULPHOHYDROLASE"/>
    <property type="match status" value="1"/>
</dbReference>
<dbReference type="InterPro" id="IPR017850">
    <property type="entry name" value="Alkaline_phosphatase_core_sf"/>
</dbReference>
<keyword evidence="3" id="KW-1185">Reference proteome</keyword>
<dbReference type="RefSeq" id="WP_345264873.1">
    <property type="nucleotide sequence ID" value="NZ_BAABHB010000002.1"/>
</dbReference>
<dbReference type="Proteomes" id="UP001500936">
    <property type="component" value="Unassembled WGS sequence"/>
</dbReference>
<gene>
    <name evidence="2" type="ORF">GCM10023187_11570</name>
</gene>
<proteinExistence type="predicted"/>
<organism evidence="2 3">
    <name type="scientific">Nibrella viscosa</name>
    <dbReference type="NCBI Taxonomy" id="1084524"/>
    <lineage>
        <taxon>Bacteria</taxon>
        <taxon>Pseudomonadati</taxon>
        <taxon>Bacteroidota</taxon>
        <taxon>Cytophagia</taxon>
        <taxon>Cytophagales</taxon>
        <taxon>Spirosomataceae</taxon>
        <taxon>Nibrella</taxon>
    </lineage>
</organism>
<dbReference type="EMBL" id="BAABHB010000002">
    <property type="protein sequence ID" value="GAA4399539.1"/>
    <property type="molecule type" value="Genomic_DNA"/>
</dbReference>
<accession>A0ABP8K235</accession>
<dbReference type="Gene3D" id="3.40.720.10">
    <property type="entry name" value="Alkaline Phosphatase, subunit A"/>
    <property type="match status" value="1"/>
</dbReference>